<reference evidence="2" key="1">
    <citation type="journal article" date="2014" name="Front. Microbiol.">
        <title>High frequency of phylogenetically diverse reductive dehalogenase-homologous genes in deep subseafloor sedimentary metagenomes.</title>
        <authorList>
            <person name="Kawai M."/>
            <person name="Futagami T."/>
            <person name="Toyoda A."/>
            <person name="Takaki Y."/>
            <person name="Nishi S."/>
            <person name="Hori S."/>
            <person name="Arai W."/>
            <person name="Tsubouchi T."/>
            <person name="Morono Y."/>
            <person name="Uchiyama I."/>
            <person name="Ito T."/>
            <person name="Fujiyama A."/>
            <person name="Inagaki F."/>
            <person name="Takami H."/>
        </authorList>
    </citation>
    <scope>NUCLEOTIDE SEQUENCE</scope>
    <source>
        <strain evidence="2">Expedition CK06-06</strain>
    </source>
</reference>
<accession>X0ZCS7</accession>
<keyword evidence="1" id="KW-0812">Transmembrane</keyword>
<evidence type="ECO:0000256" key="1">
    <source>
        <dbReference type="SAM" id="Phobius"/>
    </source>
</evidence>
<comment type="caution">
    <text evidence="2">The sequence shown here is derived from an EMBL/GenBank/DDBJ whole genome shotgun (WGS) entry which is preliminary data.</text>
</comment>
<feature type="non-terminal residue" evidence="2">
    <location>
        <position position="1"/>
    </location>
</feature>
<feature type="transmembrane region" description="Helical" evidence="1">
    <location>
        <begin position="57"/>
        <end position="83"/>
    </location>
</feature>
<organism evidence="2">
    <name type="scientific">marine sediment metagenome</name>
    <dbReference type="NCBI Taxonomy" id="412755"/>
    <lineage>
        <taxon>unclassified sequences</taxon>
        <taxon>metagenomes</taxon>
        <taxon>ecological metagenomes</taxon>
    </lineage>
</organism>
<dbReference type="EMBL" id="BART01007304">
    <property type="protein sequence ID" value="GAG55982.1"/>
    <property type="molecule type" value="Genomic_DNA"/>
</dbReference>
<gene>
    <name evidence="2" type="ORF">S01H4_16647</name>
</gene>
<keyword evidence="1" id="KW-1133">Transmembrane helix</keyword>
<evidence type="ECO:0000313" key="2">
    <source>
        <dbReference type="EMBL" id="GAG55982.1"/>
    </source>
</evidence>
<keyword evidence="1" id="KW-0472">Membrane</keyword>
<dbReference type="AlphaFoldDB" id="X0ZCS7"/>
<sequence>KEQLSSIVEETLSATGPKKAFTTAVIASIAAVAIKGSGIAAAGIATVTSTAGTTTGVAAIMSGVTAKIITAAAVVAIGVGAVVTYKQITKPSPGPEFSQAGIVVQEQGDERDKITEEVIEQPSDETANLLAIDKAQSGLESGVSY</sequence>
<feature type="transmembrane region" description="Helical" evidence="1">
    <location>
        <begin position="21"/>
        <end position="45"/>
    </location>
</feature>
<protein>
    <submittedName>
        <fullName evidence="2">Uncharacterized protein</fullName>
    </submittedName>
</protein>
<name>X0ZCS7_9ZZZZ</name>
<proteinExistence type="predicted"/>